<gene>
    <name evidence="13" type="primary">CYB561D</name>
    <name evidence="13" type="ORF">QJS10_CPB14g00180</name>
</gene>
<keyword evidence="5 11" id="KW-0812">Transmembrane</keyword>
<dbReference type="AlphaFoldDB" id="A0AAV9DAH0"/>
<keyword evidence="3" id="KW-0813">Transport</keyword>
<evidence type="ECO:0000256" key="7">
    <source>
        <dbReference type="ARBA" id="ARBA00022982"/>
    </source>
</evidence>
<keyword evidence="14" id="KW-1185">Reference proteome</keyword>
<dbReference type="SMART" id="SM00665">
    <property type="entry name" value="B561"/>
    <property type="match status" value="1"/>
</dbReference>
<dbReference type="GO" id="GO:0016020">
    <property type="term" value="C:membrane"/>
    <property type="evidence" value="ECO:0007669"/>
    <property type="project" value="UniProtKB-SubCell"/>
</dbReference>
<comment type="cofactor">
    <cofactor evidence="1">
        <name>heme b</name>
        <dbReference type="ChEBI" id="CHEBI:60344"/>
    </cofactor>
</comment>
<keyword evidence="8 11" id="KW-1133">Transmembrane helix</keyword>
<evidence type="ECO:0000256" key="5">
    <source>
        <dbReference type="ARBA" id="ARBA00022692"/>
    </source>
</evidence>
<keyword evidence="9" id="KW-0408">Iron</keyword>
<feature type="domain" description="Cytochrome b561" evidence="12">
    <location>
        <begin position="1"/>
        <end position="140"/>
    </location>
</feature>
<evidence type="ECO:0000256" key="4">
    <source>
        <dbReference type="ARBA" id="ARBA00022617"/>
    </source>
</evidence>
<evidence type="ECO:0000256" key="11">
    <source>
        <dbReference type="SAM" id="Phobius"/>
    </source>
</evidence>
<dbReference type="PANTHER" id="PTHR10106:SF41">
    <property type="entry name" value="TRANSMEMBRANE ASCORBATE FERRIREDUCTASE 4-RELATED"/>
    <property type="match status" value="1"/>
</dbReference>
<dbReference type="Pfam" id="PF03188">
    <property type="entry name" value="Cytochrom_B561"/>
    <property type="match status" value="1"/>
</dbReference>
<dbReference type="EMBL" id="JAUJYO010000014">
    <property type="protein sequence ID" value="KAK1298195.1"/>
    <property type="molecule type" value="Genomic_DNA"/>
</dbReference>
<evidence type="ECO:0000256" key="3">
    <source>
        <dbReference type="ARBA" id="ARBA00022448"/>
    </source>
</evidence>
<dbReference type="PANTHER" id="PTHR10106">
    <property type="entry name" value="CYTOCHROME B561-RELATED"/>
    <property type="match status" value="1"/>
</dbReference>
<dbReference type="InterPro" id="IPR043205">
    <property type="entry name" value="CYB561/CYBRD1-like"/>
</dbReference>
<dbReference type="PROSITE" id="PS50939">
    <property type="entry name" value="CYTOCHROME_B561"/>
    <property type="match status" value="1"/>
</dbReference>
<evidence type="ECO:0000313" key="14">
    <source>
        <dbReference type="Proteomes" id="UP001180020"/>
    </source>
</evidence>
<accession>A0AAV9DAH0</accession>
<sequence>MALTLMKPFLPSLSTINKSSSFPIKHSWRLWSSPGLSLSAPVVIGFILVSGEAIMVHRSLSGWSRRTRKSVHLGLQGAALGLGLFFGIWAKFKGRDGIFANFYSLHSWLGLLCLSLFAAELTWFVINAYRITGFSMTSSD</sequence>
<protein>
    <submittedName>
        <fullName evidence="13">Transmembrane ascorbate ferrireductase 4</fullName>
    </submittedName>
</protein>
<feature type="transmembrane region" description="Helical" evidence="11">
    <location>
        <begin position="102"/>
        <end position="126"/>
    </location>
</feature>
<dbReference type="GO" id="GO:0016491">
    <property type="term" value="F:oxidoreductase activity"/>
    <property type="evidence" value="ECO:0007669"/>
    <property type="project" value="InterPro"/>
</dbReference>
<comment type="caution">
    <text evidence="13">The sequence shown here is derived from an EMBL/GenBank/DDBJ whole genome shotgun (WGS) entry which is preliminary data.</text>
</comment>
<organism evidence="13 14">
    <name type="scientific">Acorus calamus</name>
    <name type="common">Sweet flag</name>
    <dbReference type="NCBI Taxonomy" id="4465"/>
    <lineage>
        <taxon>Eukaryota</taxon>
        <taxon>Viridiplantae</taxon>
        <taxon>Streptophyta</taxon>
        <taxon>Embryophyta</taxon>
        <taxon>Tracheophyta</taxon>
        <taxon>Spermatophyta</taxon>
        <taxon>Magnoliopsida</taxon>
        <taxon>Liliopsida</taxon>
        <taxon>Acoraceae</taxon>
        <taxon>Acorus</taxon>
    </lineage>
</organism>
<dbReference type="InterPro" id="IPR006593">
    <property type="entry name" value="Cyt_b561/ferric_Rdtase_TM"/>
</dbReference>
<feature type="transmembrane region" description="Helical" evidence="11">
    <location>
        <begin position="70"/>
        <end position="90"/>
    </location>
</feature>
<dbReference type="GO" id="GO:0046872">
    <property type="term" value="F:metal ion binding"/>
    <property type="evidence" value="ECO:0007669"/>
    <property type="project" value="UniProtKB-KW"/>
</dbReference>
<feature type="transmembrane region" description="Helical" evidence="11">
    <location>
        <begin position="31"/>
        <end position="49"/>
    </location>
</feature>
<evidence type="ECO:0000256" key="1">
    <source>
        <dbReference type="ARBA" id="ARBA00001970"/>
    </source>
</evidence>
<evidence type="ECO:0000256" key="10">
    <source>
        <dbReference type="ARBA" id="ARBA00023136"/>
    </source>
</evidence>
<proteinExistence type="predicted"/>
<keyword evidence="7" id="KW-0249">Electron transport</keyword>
<evidence type="ECO:0000256" key="6">
    <source>
        <dbReference type="ARBA" id="ARBA00022723"/>
    </source>
</evidence>
<keyword evidence="10 11" id="KW-0472">Membrane</keyword>
<evidence type="ECO:0000256" key="9">
    <source>
        <dbReference type="ARBA" id="ARBA00023004"/>
    </source>
</evidence>
<reference evidence="13" key="1">
    <citation type="journal article" date="2023" name="Nat. Commun.">
        <title>Diploid and tetraploid genomes of Acorus and the evolution of monocots.</title>
        <authorList>
            <person name="Ma L."/>
            <person name="Liu K.W."/>
            <person name="Li Z."/>
            <person name="Hsiao Y.Y."/>
            <person name="Qi Y."/>
            <person name="Fu T."/>
            <person name="Tang G.D."/>
            <person name="Zhang D."/>
            <person name="Sun W.H."/>
            <person name="Liu D.K."/>
            <person name="Li Y."/>
            <person name="Chen G.Z."/>
            <person name="Liu X.D."/>
            <person name="Liao X.Y."/>
            <person name="Jiang Y.T."/>
            <person name="Yu X."/>
            <person name="Hao Y."/>
            <person name="Huang J."/>
            <person name="Zhao X.W."/>
            <person name="Ke S."/>
            <person name="Chen Y.Y."/>
            <person name="Wu W.L."/>
            <person name="Hsu J.L."/>
            <person name="Lin Y.F."/>
            <person name="Huang M.D."/>
            <person name="Li C.Y."/>
            <person name="Huang L."/>
            <person name="Wang Z.W."/>
            <person name="Zhao X."/>
            <person name="Zhong W.Y."/>
            <person name="Peng D.H."/>
            <person name="Ahmad S."/>
            <person name="Lan S."/>
            <person name="Zhang J.S."/>
            <person name="Tsai W.C."/>
            <person name="Van de Peer Y."/>
            <person name="Liu Z.J."/>
        </authorList>
    </citation>
    <scope>NUCLEOTIDE SEQUENCE</scope>
    <source>
        <strain evidence="13">CP</strain>
    </source>
</reference>
<name>A0AAV9DAH0_ACOCL</name>
<comment type="subcellular location">
    <subcellularLocation>
        <location evidence="2">Membrane</location>
        <topology evidence="2">Multi-pass membrane protein</topology>
    </subcellularLocation>
</comment>
<dbReference type="Proteomes" id="UP001180020">
    <property type="component" value="Unassembled WGS sequence"/>
</dbReference>
<evidence type="ECO:0000256" key="2">
    <source>
        <dbReference type="ARBA" id="ARBA00004141"/>
    </source>
</evidence>
<dbReference type="Gene3D" id="1.20.120.1770">
    <property type="match status" value="1"/>
</dbReference>
<evidence type="ECO:0000259" key="12">
    <source>
        <dbReference type="PROSITE" id="PS50939"/>
    </source>
</evidence>
<evidence type="ECO:0000313" key="13">
    <source>
        <dbReference type="EMBL" id="KAK1298195.1"/>
    </source>
</evidence>
<keyword evidence="6" id="KW-0479">Metal-binding</keyword>
<keyword evidence="4" id="KW-0349">Heme</keyword>
<evidence type="ECO:0000256" key="8">
    <source>
        <dbReference type="ARBA" id="ARBA00022989"/>
    </source>
</evidence>
<reference evidence="13" key="2">
    <citation type="submission" date="2023-06" db="EMBL/GenBank/DDBJ databases">
        <authorList>
            <person name="Ma L."/>
            <person name="Liu K.-W."/>
            <person name="Li Z."/>
            <person name="Hsiao Y.-Y."/>
            <person name="Qi Y."/>
            <person name="Fu T."/>
            <person name="Tang G."/>
            <person name="Zhang D."/>
            <person name="Sun W.-H."/>
            <person name="Liu D.-K."/>
            <person name="Li Y."/>
            <person name="Chen G.-Z."/>
            <person name="Liu X.-D."/>
            <person name="Liao X.-Y."/>
            <person name="Jiang Y.-T."/>
            <person name="Yu X."/>
            <person name="Hao Y."/>
            <person name="Huang J."/>
            <person name="Zhao X.-W."/>
            <person name="Ke S."/>
            <person name="Chen Y.-Y."/>
            <person name="Wu W.-L."/>
            <person name="Hsu J.-L."/>
            <person name="Lin Y.-F."/>
            <person name="Huang M.-D."/>
            <person name="Li C.-Y."/>
            <person name="Huang L."/>
            <person name="Wang Z.-W."/>
            <person name="Zhao X."/>
            <person name="Zhong W.-Y."/>
            <person name="Peng D.-H."/>
            <person name="Ahmad S."/>
            <person name="Lan S."/>
            <person name="Zhang J.-S."/>
            <person name="Tsai W.-C."/>
            <person name="Van De Peer Y."/>
            <person name="Liu Z.-J."/>
        </authorList>
    </citation>
    <scope>NUCLEOTIDE SEQUENCE</scope>
    <source>
        <strain evidence="13">CP</strain>
        <tissue evidence="13">Leaves</tissue>
    </source>
</reference>